<dbReference type="PROSITE" id="PS51257">
    <property type="entry name" value="PROKAR_LIPOPROTEIN"/>
    <property type="match status" value="1"/>
</dbReference>
<evidence type="ECO:0000313" key="1">
    <source>
        <dbReference type="EMBL" id="PAV29683.1"/>
    </source>
</evidence>
<comment type="caution">
    <text evidence="1">The sequence shown here is derived from an EMBL/GenBank/DDBJ whole genome shotgun (WGS) entry which is preliminary data.</text>
</comment>
<evidence type="ECO:0000313" key="2">
    <source>
        <dbReference type="Proteomes" id="UP000218887"/>
    </source>
</evidence>
<gene>
    <name evidence="1" type="ORF">CIL05_09935</name>
</gene>
<accession>A0A2A2IF23</accession>
<proteinExistence type="predicted"/>
<sequence>MRYVPVFFLITLSLLSACSNEVESDAVIEEAELTEFEKNLIELTGDQSFVYDYEINNDEVKEIHTFIDYYEKGELIERVSEMGTTLSETQSDDPMRTVFIRKQVNENEEQWITSIMSNSGSSSADAVNDISKRKEMNSASWGGITSRTPVNIGEKQVVASIVKSNKNGVSTYNIIETEDDLKRATDYEQVYIISIELR</sequence>
<protein>
    <submittedName>
        <fullName evidence="1">Uncharacterized protein</fullName>
    </submittedName>
</protein>
<keyword evidence="2" id="KW-1185">Reference proteome</keyword>
<dbReference type="EMBL" id="NPOA01000006">
    <property type="protein sequence ID" value="PAV29683.1"/>
    <property type="molecule type" value="Genomic_DNA"/>
</dbReference>
<dbReference type="RefSeq" id="WP_095655383.1">
    <property type="nucleotide sequence ID" value="NZ_NPOA01000006.1"/>
</dbReference>
<name>A0A2A2IF23_9BACI</name>
<organism evidence="1 2">
    <name type="scientific">Virgibacillus profundi</name>
    <dbReference type="NCBI Taxonomy" id="2024555"/>
    <lineage>
        <taxon>Bacteria</taxon>
        <taxon>Bacillati</taxon>
        <taxon>Bacillota</taxon>
        <taxon>Bacilli</taxon>
        <taxon>Bacillales</taxon>
        <taxon>Bacillaceae</taxon>
        <taxon>Virgibacillus</taxon>
    </lineage>
</organism>
<dbReference type="Proteomes" id="UP000218887">
    <property type="component" value="Unassembled WGS sequence"/>
</dbReference>
<reference evidence="1 2" key="1">
    <citation type="submission" date="2017-08" db="EMBL/GenBank/DDBJ databases">
        <title>Virgibacillus indicus sp. nov. and Virgibacillus profoundi sp. nov, two moderately halophilic bacteria isolated from marine sediment by using the Microfluidic Streak Plate.</title>
        <authorList>
            <person name="Xu B."/>
            <person name="Hu B."/>
            <person name="Wang J."/>
            <person name="Zhu Y."/>
            <person name="Huang L."/>
            <person name="Du W."/>
            <person name="Huang Y."/>
        </authorList>
    </citation>
    <scope>NUCLEOTIDE SEQUENCE [LARGE SCALE GENOMIC DNA]</scope>
    <source>
        <strain evidence="1 2">IO3-P3-H5</strain>
    </source>
</reference>
<dbReference type="AlphaFoldDB" id="A0A2A2IF23"/>
<dbReference type="OrthoDB" id="2451641at2"/>